<dbReference type="Pfam" id="PF02518">
    <property type="entry name" value="HATPase_c"/>
    <property type="match status" value="1"/>
</dbReference>
<evidence type="ECO:0000256" key="12">
    <source>
        <dbReference type="SAM" id="Phobius"/>
    </source>
</evidence>
<dbReference type="OrthoDB" id="5341439at2"/>
<keyword evidence="11 12" id="KW-0472">Membrane</keyword>
<sequence length="650" mass="73231">MLSLINSRIRTKLYVAYAGAFLVIFLVSGVIIYSLVGSILRQAIEVELTETTEALRTMVRTSVDVSIKNYMRAVAEKSLDEARALYRQVKRGRLTEEEAKRRARHALLSMTIGKTGRVYCLNSQGIMVLHHKRSLLGVDMSGLPFVREQVRRKEGYLEYEWREPLEPDSRPKAVYMTYFEPWDWIITASSYREEFAQLVNVEDFRSRFLELRSGRSGYPFILDYDGLMLLHPYLVGRHFSEYGAKELGGVARRIVTERNGHFDYMWVNPGETKPRKKVVYFRDVPEMGWVVSSSSYYDEFQKPLEAIGYVLLVALAVAVLLMIPVSMGIGALITRPIEQLQRSFARAANGDFSVRMEQHSRDELGLMAGYFNSFMEKLTAYSNDLESEIASRKETEKQLIAMDKAKSLFLASASHELRTPLTSIIGFLKLMEKNFSSRFMPVLGPLDPLGRHARQFEKNLAIVRIESDRLGRLVNDLLDLSKIEAGRMEWLDRPLRLGEAVNRAAEAISAYAAEKPNVDFSVLPVREDGEFLADADRIHQVIINLLSNAFKNTDAGSVTLSARRLESGAEFSVSDTGRGIPKSDQLKIFDIFYQGQDENRRSSGVLGTGLGLAICRQIVTHYGGELVVESVVGKGSTFRFTIPDSGATGG</sequence>
<dbReference type="SMART" id="SM00387">
    <property type="entry name" value="HATPase_c"/>
    <property type="match status" value="1"/>
</dbReference>
<evidence type="ECO:0000313" key="17">
    <source>
        <dbReference type="Proteomes" id="UP000055611"/>
    </source>
</evidence>
<evidence type="ECO:0000256" key="6">
    <source>
        <dbReference type="ARBA" id="ARBA00022679"/>
    </source>
</evidence>
<evidence type="ECO:0000313" key="16">
    <source>
        <dbReference type="EMBL" id="TDT86768.1"/>
    </source>
</evidence>
<gene>
    <name evidence="15" type="ORF">AWY79_17375</name>
    <name evidence="16" type="ORF">EDC59_11186</name>
</gene>
<keyword evidence="10" id="KW-0902">Two-component regulatory system</keyword>
<dbReference type="CDD" id="cd12912">
    <property type="entry name" value="PDC2_MCP_like"/>
    <property type="match status" value="2"/>
</dbReference>
<feature type="transmembrane region" description="Helical" evidence="12">
    <location>
        <begin position="306"/>
        <end position="333"/>
    </location>
</feature>
<keyword evidence="9 12" id="KW-1133">Transmembrane helix</keyword>
<keyword evidence="8 16" id="KW-0418">Kinase</keyword>
<dbReference type="PANTHER" id="PTHR43711:SF30">
    <property type="entry name" value="HISTIDINE KINASE"/>
    <property type="match status" value="1"/>
</dbReference>
<feature type="domain" description="HAMP" evidence="14">
    <location>
        <begin position="331"/>
        <end position="383"/>
    </location>
</feature>
<dbReference type="Gene3D" id="1.10.287.130">
    <property type="match status" value="1"/>
</dbReference>
<dbReference type="SMART" id="SM00388">
    <property type="entry name" value="HisKA"/>
    <property type="match status" value="1"/>
</dbReference>
<evidence type="ECO:0000256" key="1">
    <source>
        <dbReference type="ARBA" id="ARBA00000085"/>
    </source>
</evidence>
<dbReference type="PROSITE" id="PS50885">
    <property type="entry name" value="HAMP"/>
    <property type="match status" value="1"/>
</dbReference>
<dbReference type="Proteomes" id="UP000295506">
    <property type="component" value="Unassembled WGS sequence"/>
</dbReference>
<dbReference type="EMBL" id="CP014206">
    <property type="protein sequence ID" value="AMK12749.1"/>
    <property type="molecule type" value="Genomic_DNA"/>
</dbReference>
<dbReference type="InterPro" id="IPR050736">
    <property type="entry name" value="Sensor_HK_Regulatory"/>
</dbReference>
<dbReference type="CDD" id="cd06225">
    <property type="entry name" value="HAMP"/>
    <property type="match status" value="1"/>
</dbReference>
<dbReference type="InterPro" id="IPR004358">
    <property type="entry name" value="Sig_transdc_His_kin-like_C"/>
</dbReference>
<keyword evidence="4" id="KW-1003">Cell membrane</keyword>
<dbReference type="FunFam" id="3.30.565.10:FF:000006">
    <property type="entry name" value="Sensor histidine kinase WalK"/>
    <property type="match status" value="1"/>
</dbReference>
<dbReference type="PRINTS" id="PR00344">
    <property type="entry name" value="BCTRLSENSOR"/>
</dbReference>
<dbReference type="SMART" id="SM00304">
    <property type="entry name" value="HAMP"/>
    <property type="match status" value="1"/>
</dbReference>
<evidence type="ECO:0000313" key="15">
    <source>
        <dbReference type="EMBL" id="AMK12749.1"/>
    </source>
</evidence>
<evidence type="ECO:0000256" key="5">
    <source>
        <dbReference type="ARBA" id="ARBA00022553"/>
    </source>
</evidence>
<evidence type="ECO:0000256" key="3">
    <source>
        <dbReference type="ARBA" id="ARBA00012438"/>
    </source>
</evidence>
<dbReference type="InterPro" id="IPR036097">
    <property type="entry name" value="HisK_dim/P_sf"/>
</dbReference>
<dbReference type="SUPFAM" id="SSF158472">
    <property type="entry name" value="HAMP domain-like"/>
    <property type="match status" value="1"/>
</dbReference>
<dbReference type="InterPro" id="IPR003661">
    <property type="entry name" value="HisK_dim/P_dom"/>
</dbReference>
<dbReference type="Pfam" id="PF00672">
    <property type="entry name" value="HAMP"/>
    <property type="match status" value="1"/>
</dbReference>
<keyword evidence="7 12" id="KW-0812">Transmembrane</keyword>
<dbReference type="SMART" id="SM01049">
    <property type="entry name" value="Cache_2"/>
    <property type="match status" value="1"/>
</dbReference>
<keyword evidence="6" id="KW-0808">Transferase</keyword>
<dbReference type="Gene3D" id="3.30.565.10">
    <property type="entry name" value="Histidine kinase-like ATPase, C-terminal domain"/>
    <property type="match status" value="1"/>
</dbReference>
<evidence type="ECO:0000256" key="4">
    <source>
        <dbReference type="ARBA" id="ARBA00022475"/>
    </source>
</evidence>
<dbReference type="Proteomes" id="UP000055611">
    <property type="component" value="Chromosome"/>
</dbReference>
<keyword evidence="5" id="KW-0597">Phosphoprotein</keyword>
<dbReference type="EMBL" id="SOBK01000011">
    <property type="protein sequence ID" value="TDT86768.1"/>
    <property type="molecule type" value="Genomic_DNA"/>
</dbReference>
<accession>A0A126QSN7</accession>
<dbReference type="KEGG" id="dej:AWY79_17375"/>
<evidence type="ECO:0000256" key="10">
    <source>
        <dbReference type="ARBA" id="ARBA00023012"/>
    </source>
</evidence>
<keyword evidence="17" id="KW-1185">Reference proteome</keyword>
<dbReference type="EC" id="2.7.13.3" evidence="3"/>
<evidence type="ECO:0000256" key="11">
    <source>
        <dbReference type="ARBA" id="ARBA00023136"/>
    </source>
</evidence>
<dbReference type="InterPro" id="IPR036890">
    <property type="entry name" value="HATPase_C_sf"/>
</dbReference>
<dbReference type="Gene3D" id="3.30.450.20">
    <property type="entry name" value="PAS domain"/>
    <property type="match status" value="2"/>
</dbReference>
<comment type="catalytic activity">
    <reaction evidence="1">
        <text>ATP + protein L-histidine = ADP + protein N-phospho-L-histidine.</text>
        <dbReference type="EC" id="2.7.13.3"/>
    </reaction>
</comment>
<dbReference type="AlphaFoldDB" id="A0A126QSN7"/>
<dbReference type="InterPro" id="IPR033480">
    <property type="entry name" value="sCache_2"/>
</dbReference>
<dbReference type="InterPro" id="IPR005467">
    <property type="entry name" value="His_kinase_dom"/>
</dbReference>
<dbReference type="CDD" id="cd16922">
    <property type="entry name" value="HATPase_EvgS-ArcB-TorS-like"/>
    <property type="match status" value="1"/>
</dbReference>
<dbReference type="PROSITE" id="PS50109">
    <property type="entry name" value="HIS_KIN"/>
    <property type="match status" value="1"/>
</dbReference>
<comment type="subcellular location">
    <subcellularLocation>
        <location evidence="2">Cell membrane</location>
        <topology evidence="2">Multi-pass membrane protein</topology>
    </subcellularLocation>
</comment>
<reference evidence="15 17" key="1">
    <citation type="journal article" date="2016" name="Front. Microbiol.">
        <title>Genome Sequence of the Piezophilic, Mesophilic Sulfate-Reducing Bacterium Desulfovibrio indicus J2T.</title>
        <authorList>
            <person name="Cao J."/>
            <person name="Maignien L."/>
            <person name="Shao Z."/>
            <person name="Alain K."/>
            <person name="Jebbar M."/>
        </authorList>
    </citation>
    <scope>NUCLEOTIDE SEQUENCE [LARGE SCALE GENOMIC DNA]</scope>
    <source>
        <strain evidence="15 17">J2</strain>
    </source>
</reference>
<evidence type="ECO:0000256" key="9">
    <source>
        <dbReference type="ARBA" id="ARBA00022989"/>
    </source>
</evidence>
<evidence type="ECO:0000313" key="18">
    <source>
        <dbReference type="Proteomes" id="UP000295506"/>
    </source>
</evidence>
<proteinExistence type="predicted"/>
<dbReference type="InterPro" id="IPR003660">
    <property type="entry name" value="HAMP_dom"/>
</dbReference>
<dbReference type="Pfam" id="PF00512">
    <property type="entry name" value="HisKA"/>
    <property type="match status" value="1"/>
</dbReference>
<dbReference type="SUPFAM" id="SSF47384">
    <property type="entry name" value="Homodimeric domain of signal transducing histidine kinase"/>
    <property type="match status" value="1"/>
</dbReference>
<name>A0A126QSN7_9BACT</name>
<dbReference type="PANTHER" id="PTHR43711">
    <property type="entry name" value="TWO-COMPONENT HISTIDINE KINASE"/>
    <property type="match status" value="1"/>
</dbReference>
<evidence type="ECO:0000256" key="8">
    <source>
        <dbReference type="ARBA" id="ARBA00022777"/>
    </source>
</evidence>
<feature type="domain" description="Histidine kinase" evidence="13">
    <location>
        <begin position="412"/>
        <end position="646"/>
    </location>
</feature>
<reference evidence="16 18" key="2">
    <citation type="submission" date="2019-03" db="EMBL/GenBank/DDBJ databases">
        <title>Genomic Encyclopedia of Type Strains, Phase IV (KMG-IV): sequencing the most valuable type-strain genomes for metagenomic binning, comparative biology and taxonomic classification.</title>
        <authorList>
            <person name="Goeker M."/>
        </authorList>
    </citation>
    <scope>NUCLEOTIDE SEQUENCE [LARGE SCALE GENOMIC DNA]</scope>
    <source>
        <strain evidence="16 18">DSM 101483</strain>
    </source>
</reference>
<evidence type="ECO:0000259" key="14">
    <source>
        <dbReference type="PROSITE" id="PS50885"/>
    </source>
</evidence>
<evidence type="ECO:0000259" key="13">
    <source>
        <dbReference type="PROSITE" id="PS50109"/>
    </source>
</evidence>
<organism evidence="16 18">
    <name type="scientific">Pseudodesulfovibrio indicus</name>
    <dbReference type="NCBI Taxonomy" id="1716143"/>
    <lineage>
        <taxon>Bacteria</taxon>
        <taxon>Pseudomonadati</taxon>
        <taxon>Thermodesulfobacteriota</taxon>
        <taxon>Desulfovibrionia</taxon>
        <taxon>Desulfovibrionales</taxon>
        <taxon>Desulfovibrionaceae</taxon>
    </lineage>
</organism>
<dbReference type="CDD" id="cd00082">
    <property type="entry name" value="HisKA"/>
    <property type="match status" value="1"/>
</dbReference>
<dbReference type="Gene3D" id="6.10.340.10">
    <property type="match status" value="1"/>
</dbReference>
<dbReference type="SUPFAM" id="SSF55874">
    <property type="entry name" value="ATPase domain of HSP90 chaperone/DNA topoisomerase II/histidine kinase"/>
    <property type="match status" value="1"/>
</dbReference>
<dbReference type="GO" id="GO:0000155">
    <property type="term" value="F:phosphorelay sensor kinase activity"/>
    <property type="evidence" value="ECO:0007669"/>
    <property type="project" value="InterPro"/>
</dbReference>
<protein>
    <recommendedName>
        <fullName evidence="3">histidine kinase</fullName>
        <ecNumber evidence="3">2.7.13.3</ecNumber>
    </recommendedName>
</protein>
<dbReference type="InterPro" id="IPR004010">
    <property type="entry name" value="Double_Cache_2"/>
</dbReference>
<evidence type="ECO:0000256" key="2">
    <source>
        <dbReference type="ARBA" id="ARBA00004651"/>
    </source>
</evidence>
<dbReference type="Pfam" id="PF08269">
    <property type="entry name" value="dCache_2"/>
    <property type="match status" value="1"/>
</dbReference>
<dbReference type="RefSeq" id="WP_066806646.1">
    <property type="nucleotide sequence ID" value="NZ_CP014206.1"/>
</dbReference>
<dbReference type="GO" id="GO:0005886">
    <property type="term" value="C:plasma membrane"/>
    <property type="evidence" value="ECO:0007669"/>
    <property type="project" value="UniProtKB-SubCell"/>
</dbReference>
<dbReference type="InterPro" id="IPR003594">
    <property type="entry name" value="HATPase_dom"/>
</dbReference>
<evidence type="ECO:0000256" key="7">
    <source>
        <dbReference type="ARBA" id="ARBA00022692"/>
    </source>
</evidence>
<feature type="transmembrane region" description="Helical" evidence="12">
    <location>
        <begin position="12"/>
        <end position="36"/>
    </location>
</feature>